<dbReference type="Proteomes" id="UP000653099">
    <property type="component" value="Unassembled WGS sequence"/>
</dbReference>
<accession>A0A830EQU0</accession>
<dbReference type="AlphaFoldDB" id="A0A830EQU0"/>
<evidence type="ECO:0000313" key="3">
    <source>
        <dbReference type="Proteomes" id="UP000653099"/>
    </source>
</evidence>
<feature type="domain" description="Transposase Tn5-like N-terminal" evidence="1">
    <location>
        <begin position="26"/>
        <end position="81"/>
    </location>
</feature>
<dbReference type="PANTHER" id="PTHR37319:SF1">
    <property type="entry name" value="TRANSPOSASE TN5 DIMERISATION DOMAIN-CONTAINING PROTEIN"/>
    <property type="match status" value="1"/>
</dbReference>
<evidence type="ECO:0000313" key="2">
    <source>
        <dbReference type="EMBL" id="GGJ01095.1"/>
    </source>
</evidence>
<comment type="caution">
    <text evidence="2">The sequence shown here is derived from an EMBL/GenBank/DDBJ whole genome shotgun (WGS) entry which is preliminary data.</text>
</comment>
<dbReference type="PANTHER" id="PTHR37319">
    <property type="entry name" value="TRANSPOSASE"/>
    <property type="match status" value="1"/>
</dbReference>
<dbReference type="Gene3D" id="1.10.246.40">
    <property type="entry name" value="Tn5 transposase, domain 1"/>
    <property type="match status" value="1"/>
</dbReference>
<dbReference type="InterPro" id="IPR012337">
    <property type="entry name" value="RNaseH-like_sf"/>
</dbReference>
<protein>
    <recommendedName>
        <fullName evidence="1">Transposase Tn5-like N-terminal domain-containing protein</fullName>
    </recommendedName>
</protein>
<dbReference type="EMBL" id="BMOC01000003">
    <property type="protein sequence ID" value="GGJ01095.1"/>
    <property type="molecule type" value="Genomic_DNA"/>
</dbReference>
<evidence type="ECO:0000259" key="1">
    <source>
        <dbReference type="Pfam" id="PF14706"/>
    </source>
</evidence>
<reference evidence="2" key="1">
    <citation type="journal article" date="2014" name="Int. J. Syst. Evol. Microbiol.">
        <title>Complete genome sequence of Corynebacterium casei LMG S-19264T (=DSM 44701T), isolated from a smear-ripened cheese.</title>
        <authorList>
            <consortium name="US DOE Joint Genome Institute (JGI-PGF)"/>
            <person name="Walter F."/>
            <person name="Albersmeier A."/>
            <person name="Kalinowski J."/>
            <person name="Ruckert C."/>
        </authorList>
    </citation>
    <scope>NUCLEOTIDE SEQUENCE</scope>
    <source>
        <strain evidence="2">JCM 14359</strain>
    </source>
</reference>
<dbReference type="InterPro" id="IPR047768">
    <property type="entry name" value="Tn5p-like"/>
</dbReference>
<keyword evidence="3" id="KW-1185">Reference proteome</keyword>
<reference evidence="2" key="2">
    <citation type="submission" date="2020-09" db="EMBL/GenBank/DDBJ databases">
        <authorList>
            <person name="Sun Q."/>
            <person name="Ohkuma M."/>
        </authorList>
    </citation>
    <scope>NUCLEOTIDE SEQUENCE</scope>
    <source>
        <strain evidence="2">JCM 14359</strain>
    </source>
</reference>
<sequence length="158" mass="17653">MQSGSRSRRTDLDEEELCQTDVSGTVRKEFQSAEFGDERLTNRLVQVGDRLGRAPAESIPNVCEDWASTKATYRFCDNERVDPDEILSAHKREQRSRVGNNEDLLVVSDTTELVFPRHPSKEGLGDTGNSKTDLEGVKIHSTIGVDPQTHHMTGVIDQ</sequence>
<proteinExistence type="predicted"/>
<dbReference type="Pfam" id="PF14706">
    <property type="entry name" value="Tnp_DNA_bind"/>
    <property type="match status" value="1"/>
</dbReference>
<gene>
    <name evidence="2" type="ORF">GCM10008995_08710</name>
</gene>
<dbReference type="InterPro" id="IPR014735">
    <property type="entry name" value="Transposase_Tn5-like_N"/>
</dbReference>
<dbReference type="SUPFAM" id="SSF53098">
    <property type="entry name" value="Ribonuclease H-like"/>
    <property type="match status" value="1"/>
</dbReference>
<dbReference type="Gene3D" id="3.90.350.10">
    <property type="entry name" value="Transposase Inhibitor Protein From Tn5, Chain A, domain 1"/>
    <property type="match status" value="1"/>
</dbReference>
<organism evidence="2 3">
    <name type="scientific">Halobellus salinus</name>
    <dbReference type="NCBI Taxonomy" id="931585"/>
    <lineage>
        <taxon>Archaea</taxon>
        <taxon>Methanobacteriati</taxon>
        <taxon>Methanobacteriota</taxon>
        <taxon>Stenosarchaea group</taxon>
        <taxon>Halobacteria</taxon>
        <taxon>Halobacteriales</taxon>
        <taxon>Haloferacaceae</taxon>
        <taxon>Halobellus</taxon>
    </lineage>
</organism>
<dbReference type="InterPro" id="IPR038215">
    <property type="entry name" value="TN5-like_N_sf"/>
</dbReference>
<name>A0A830EQU0_9EURY</name>